<feature type="transmembrane region" description="Helical" evidence="7">
    <location>
        <begin position="120"/>
        <end position="141"/>
    </location>
</feature>
<sequence length="149" mass="15992">MPSVFSPLFNGRLEPIAYSLLRLCFGIIMVTHGVPKLLGEAHGSMADPLAASANLIGNVLHLPAADTLALLVALLEGVGGALLALGLGTRLLAAMMAVQMAVISYLLGPTWPWIDRGIEYPVLMLFLAGYIVFRGAGRYSLDHRLHCRR</sequence>
<dbReference type="Proteomes" id="UP000037931">
    <property type="component" value="Unassembled WGS sequence"/>
</dbReference>
<dbReference type="STRING" id="50340.PF66_00908"/>
<evidence type="ECO:0000256" key="7">
    <source>
        <dbReference type="SAM" id="Phobius"/>
    </source>
</evidence>
<accession>A0A0N0E598</accession>
<comment type="caution">
    <text evidence="8">The sequence shown here is derived from an EMBL/GenBank/DDBJ whole genome shotgun (WGS) entry which is preliminary data.</text>
</comment>
<proteinExistence type="inferred from homology"/>
<comment type="similarity">
    <text evidence="2">Belongs to the DoxX family.</text>
</comment>
<evidence type="ECO:0000256" key="6">
    <source>
        <dbReference type="ARBA" id="ARBA00023136"/>
    </source>
</evidence>
<gene>
    <name evidence="8" type="ORF">PF66_00908</name>
</gene>
<dbReference type="PATRIC" id="fig|50340.43.peg.3795"/>
<evidence type="ECO:0000256" key="5">
    <source>
        <dbReference type="ARBA" id="ARBA00022989"/>
    </source>
</evidence>
<feature type="transmembrane region" description="Helical" evidence="7">
    <location>
        <begin position="67"/>
        <end position="85"/>
    </location>
</feature>
<dbReference type="RefSeq" id="WP_054060577.1">
    <property type="nucleotide sequence ID" value="NZ_JAQMZR010000062.1"/>
</dbReference>
<dbReference type="EMBL" id="JSYZ01000003">
    <property type="protein sequence ID" value="KPA92235.1"/>
    <property type="molecule type" value="Genomic_DNA"/>
</dbReference>
<dbReference type="Pfam" id="PF07681">
    <property type="entry name" value="DoxX"/>
    <property type="match status" value="1"/>
</dbReference>
<evidence type="ECO:0000256" key="2">
    <source>
        <dbReference type="ARBA" id="ARBA00006679"/>
    </source>
</evidence>
<name>A0A0N0E598_9PSED</name>
<dbReference type="PANTHER" id="PTHR33452">
    <property type="entry name" value="OXIDOREDUCTASE CATD-RELATED"/>
    <property type="match status" value="1"/>
</dbReference>
<evidence type="ECO:0000256" key="1">
    <source>
        <dbReference type="ARBA" id="ARBA00004651"/>
    </source>
</evidence>
<evidence type="ECO:0000313" key="8">
    <source>
        <dbReference type="EMBL" id="KPA92235.1"/>
    </source>
</evidence>
<dbReference type="GO" id="GO:0005886">
    <property type="term" value="C:plasma membrane"/>
    <property type="evidence" value="ECO:0007669"/>
    <property type="project" value="UniProtKB-SubCell"/>
</dbReference>
<feature type="transmembrane region" description="Helical" evidence="7">
    <location>
        <begin position="92"/>
        <end position="114"/>
    </location>
</feature>
<comment type="subcellular location">
    <subcellularLocation>
        <location evidence="1">Cell membrane</location>
        <topology evidence="1">Multi-pass membrane protein</topology>
    </subcellularLocation>
</comment>
<dbReference type="InterPro" id="IPR051907">
    <property type="entry name" value="DoxX-like_oxidoreductase"/>
</dbReference>
<keyword evidence="6 7" id="KW-0472">Membrane</keyword>
<evidence type="ECO:0000313" key="9">
    <source>
        <dbReference type="Proteomes" id="UP000037931"/>
    </source>
</evidence>
<dbReference type="InterPro" id="IPR032808">
    <property type="entry name" value="DoxX"/>
</dbReference>
<keyword evidence="4 7" id="KW-0812">Transmembrane</keyword>
<reference evidence="8 9" key="1">
    <citation type="journal article" date="2015" name="PLoS ONE">
        <title>Rice-Infecting Pseudomonas Genomes Are Highly Accessorized and Harbor Multiple Putative Virulence Mechanisms to Cause Sheath Brown Rot.</title>
        <authorList>
            <person name="Quibod I.L."/>
            <person name="Grande G."/>
            <person name="Oreiro E.G."/>
            <person name="Borja F.N."/>
            <person name="Dossa G.S."/>
            <person name="Mauleon R."/>
            <person name="Cruz C.V."/>
            <person name="Oliva R."/>
        </authorList>
    </citation>
    <scope>NUCLEOTIDE SEQUENCE [LARGE SCALE GENOMIC DNA]</scope>
    <source>
        <strain evidence="8 9">IRRI 6609</strain>
    </source>
</reference>
<keyword evidence="3" id="KW-1003">Cell membrane</keyword>
<protein>
    <submittedName>
        <fullName evidence="8">Putative membrane protein</fullName>
    </submittedName>
</protein>
<dbReference type="OrthoDB" id="5398343at2"/>
<evidence type="ECO:0000256" key="3">
    <source>
        <dbReference type="ARBA" id="ARBA00022475"/>
    </source>
</evidence>
<organism evidence="8 9">
    <name type="scientific">Pseudomonas asplenii</name>
    <dbReference type="NCBI Taxonomy" id="53407"/>
    <lineage>
        <taxon>Bacteria</taxon>
        <taxon>Pseudomonadati</taxon>
        <taxon>Pseudomonadota</taxon>
        <taxon>Gammaproteobacteria</taxon>
        <taxon>Pseudomonadales</taxon>
        <taxon>Pseudomonadaceae</taxon>
        <taxon>Pseudomonas</taxon>
    </lineage>
</organism>
<keyword evidence="9" id="KW-1185">Reference proteome</keyword>
<dbReference type="PANTHER" id="PTHR33452:SF1">
    <property type="entry name" value="INNER MEMBRANE PROTEIN YPHA-RELATED"/>
    <property type="match status" value="1"/>
</dbReference>
<keyword evidence="5 7" id="KW-1133">Transmembrane helix</keyword>
<evidence type="ECO:0000256" key="4">
    <source>
        <dbReference type="ARBA" id="ARBA00022692"/>
    </source>
</evidence>
<dbReference type="AlphaFoldDB" id="A0A0N0E598"/>